<dbReference type="Gene3D" id="1.10.150.130">
    <property type="match status" value="1"/>
</dbReference>
<dbReference type="InterPro" id="IPR011010">
    <property type="entry name" value="DNA_brk_join_enz"/>
</dbReference>
<dbReference type="PROSITE" id="PS51900">
    <property type="entry name" value="CB"/>
    <property type="match status" value="1"/>
</dbReference>
<gene>
    <name evidence="6" type="ORF">GA0071312_2590</name>
    <name evidence="5" type="ORF">HLUCCO17_16285</name>
</gene>
<accession>A0A0N8KDP3</accession>
<dbReference type="GO" id="GO:0015074">
    <property type="term" value="P:DNA integration"/>
    <property type="evidence" value="ECO:0007669"/>
    <property type="project" value="UniProtKB-KW"/>
</dbReference>
<dbReference type="AlphaFoldDB" id="A0A0N8KDP3"/>
<evidence type="ECO:0000256" key="2">
    <source>
        <dbReference type="ARBA" id="ARBA00023125"/>
    </source>
</evidence>
<dbReference type="InterPro" id="IPR046668">
    <property type="entry name" value="DUF6538"/>
</dbReference>
<keyword evidence="8" id="KW-1185">Reference proteome</keyword>
<reference evidence="5 7" key="1">
    <citation type="submission" date="2015-09" db="EMBL/GenBank/DDBJ databases">
        <title>Identification and resolution of microdiversity through metagenomic sequencing of parallel consortia.</title>
        <authorList>
            <person name="Nelson W.C."/>
            <person name="Romine M.F."/>
            <person name="Lindemann S.R."/>
        </authorList>
    </citation>
    <scope>NUCLEOTIDE SEQUENCE [LARGE SCALE GENOMIC DNA]</scope>
    <source>
        <strain evidence="5">HL-109</strain>
    </source>
</reference>
<evidence type="ECO:0000256" key="1">
    <source>
        <dbReference type="ARBA" id="ARBA00022908"/>
    </source>
</evidence>
<organism evidence="5 7">
    <name type="scientific">Saliniramus fredricksonii</name>
    <dbReference type="NCBI Taxonomy" id="1653334"/>
    <lineage>
        <taxon>Bacteria</taxon>
        <taxon>Pseudomonadati</taxon>
        <taxon>Pseudomonadota</taxon>
        <taxon>Alphaproteobacteria</taxon>
        <taxon>Hyphomicrobiales</taxon>
        <taxon>Salinarimonadaceae</taxon>
        <taxon>Saliniramus</taxon>
    </lineage>
</organism>
<feature type="domain" description="Core-binding (CB)" evidence="4">
    <location>
        <begin position="259"/>
        <end position="343"/>
    </location>
</feature>
<evidence type="ECO:0000256" key="3">
    <source>
        <dbReference type="PROSITE-ProRule" id="PRU01248"/>
    </source>
</evidence>
<dbReference type="Proteomes" id="UP000182800">
    <property type="component" value="Unassembled WGS sequence"/>
</dbReference>
<evidence type="ECO:0000313" key="5">
    <source>
        <dbReference type="EMBL" id="KPQ09098.1"/>
    </source>
</evidence>
<dbReference type="GO" id="GO:0003677">
    <property type="term" value="F:DNA binding"/>
    <property type="evidence" value="ECO:0007669"/>
    <property type="project" value="UniProtKB-UniRule"/>
</dbReference>
<keyword evidence="1" id="KW-0229">DNA integration</keyword>
<dbReference type="Proteomes" id="UP000050497">
    <property type="component" value="Unassembled WGS sequence"/>
</dbReference>
<dbReference type="STRING" id="1653334.GA0071312_2590"/>
<evidence type="ECO:0000313" key="7">
    <source>
        <dbReference type="Proteomes" id="UP000050497"/>
    </source>
</evidence>
<dbReference type="EMBL" id="LJSX01000035">
    <property type="protein sequence ID" value="KPQ09098.1"/>
    <property type="molecule type" value="Genomic_DNA"/>
</dbReference>
<dbReference type="InterPro" id="IPR010998">
    <property type="entry name" value="Integrase_recombinase_N"/>
</dbReference>
<keyword evidence="2 3" id="KW-0238">DNA-binding</keyword>
<proteinExistence type="predicted"/>
<dbReference type="SUPFAM" id="SSF56349">
    <property type="entry name" value="DNA breaking-rejoining enzymes"/>
    <property type="match status" value="1"/>
</dbReference>
<dbReference type="InterPro" id="IPR044068">
    <property type="entry name" value="CB"/>
</dbReference>
<dbReference type="EMBL" id="FMBM01000002">
    <property type="protein sequence ID" value="SCC81635.1"/>
    <property type="molecule type" value="Genomic_DNA"/>
</dbReference>
<protein>
    <recommendedName>
        <fullName evidence="4">Core-binding (CB) domain-containing protein</fullName>
    </recommendedName>
</protein>
<comment type="caution">
    <text evidence="5">The sequence shown here is derived from an EMBL/GenBank/DDBJ whole genome shotgun (WGS) entry which is preliminary data.</text>
</comment>
<evidence type="ECO:0000259" key="4">
    <source>
        <dbReference type="PROSITE" id="PS51900"/>
    </source>
</evidence>
<evidence type="ECO:0000313" key="8">
    <source>
        <dbReference type="Proteomes" id="UP000182800"/>
    </source>
</evidence>
<dbReference type="Pfam" id="PF20172">
    <property type="entry name" value="DUF6538"/>
    <property type="match status" value="1"/>
</dbReference>
<name>A0A0N8KDP3_9HYPH</name>
<sequence length="496" mass="56729">MHNILHNMAHNMALPTHVTKRNGIYQYVRRVPDDVAGHIGRTRIQTSLKTHDMRIARERAFELDQAWDRRFDEARLAIGNVSRDGDTGTWLSTVKWSREDWTNLAKWVELTLIEEDWIARVGRAPGALLVSDPNPRDIPVDDDETFSRNLKRLRALKEFTAETYIAERRAFIARLVRTLGVHLDPKSGLYGHFMLECHRAELRFFETYLLRNQHRGGIGNPHPNTIQGPWRVAAPSEPTTGQTAPVTAAPTRSLAASGYTFDDCIDKWRALRKAAGKPENERYLEEMRKTVKLFSRRYNIRDIAQVTRRDIVDFRDNLAAGSMAVATVNKKVGYITALINTANHAGWIEHRFADNIYLTVPDTQGKRDPYPDEVIGRIFGNRIFTAGFRHKRAKACAEVQFWLPLIACLHGMSSSEILQLGPDTVGPNPDDPDILCFNITNANSRRIKENARKRYVPIRHELVELGFLDLVEKARRQDDISLVLTYGENLRRGDHQ</sequence>
<reference evidence="6 8" key="2">
    <citation type="submission" date="2016-08" db="EMBL/GenBank/DDBJ databases">
        <authorList>
            <person name="Varghese N."/>
            <person name="Submissions Spin"/>
        </authorList>
    </citation>
    <scope>NUCLEOTIDE SEQUENCE [LARGE SCALE GENOMIC DNA]</scope>
    <source>
        <strain evidence="6 8">HL-109</strain>
    </source>
</reference>
<evidence type="ECO:0000313" key="6">
    <source>
        <dbReference type="EMBL" id="SCC81635.1"/>
    </source>
</evidence>